<dbReference type="EMBL" id="RJSG01000001">
    <property type="protein sequence ID" value="RNL80906.1"/>
    <property type="molecule type" value="Genomic_DNA"/>
</dbReference>
<keyword evidence="1" id="KW-0732">Signal</keyword>
<feature type="chain" id="PRO_5039640201" description="GerMN domain-containing protein" evidence="1">
    <location>
        <begin position="25"/>
        <end position="427"/>
    </location>
</feature>
<evidence type="ECO:0000313" key="2">
    <source>
        <dbReference type="EMBL" id="RNL80906.1"/>
    </source>
</evidence>
<proteinExistence type="predicted"/>
<comment type="caution">
    <text evidence="2">The sequence shown here is derived from an EMBL/GenBank/DDBJ whole genome shotgun (WGS) entry which is preliminary data.</text>
</comment>
<feature type="signal peptide" evidence="1">
    <location>
        <begin position="1"/>
        <end position="24"/>
    </location>
</feature>
<gene>
    <name evidence="2" type="ORF">EFL95_00510</name>
</gene>
<dbReference type="RefSeq" id="WP_123232113.1">
    <property type="nucleotide sequence ID" value="NZ_RJSG01000001.1"/>
</dbReference>
<dbReference type="PROSITE" id="PS51257">
    <property type="entry name" value="PROKAR_LIPOPROTEIN"/>
    <property type="match status" value="1"/>
</dbReference>
<protein>
    <recommendedName>
        <fullName evidence="4">GerMN domain-containing protein</fullName>
    </recommendedName>
</protein>
<organism evidence="2 3">
    <name type="scientific">Nocardioides marmorisolisilvae</name>
    <dbReference type="NCBI Taxonomy" id="1542737"/>
    <lineage>
        <taxon>Bacteria</taxon>
        <taxon>Bacillati</taxon>
        <taxon>Actinomycetota</taxon>
        <taxon>Actinomycetes</taxon>
        <taxon>Propionibacteriales</taxon>
        <taxon>Nocardioidaceae</taxon>
        <taxon>Nocardioides</taxon>
    </lineage>
</organism>
<evidence type="ECO:0008006" key="4">
    <source>
        <dbReference type="Google" id="ProtNLM"/>
    </source>
</evidence>
<accession>A0A3N0DZH8</accession>
<dbReference type="AlphaFoldDB" id="A0A3N0DZH8"/>
<name>A0A3N0DZH8_9ACTN</name>
<sequence>MKRAPMLVVLGLALGVLAGCAYHAGDEAARDFDGWVADHPLVGAKVTDRTGTNVQPFRGTFQADAELTATPSEGAIVAAMASMCRFDAETTTRTRYWLYVDKLWLQAPCRKDRQQKVAGFWSDVHGLAGIEEVDFSPRGLAVTATDAEITGLVPKISAAADRSGWAEPNTANVYRSPRVSITQPKDANVSDQLALVQGVLDAAGSALVSVTASPGLVTASTSGSVEQARGWQADVGNGSQELLVMPTKITTEVAVEPAARPVLERLATDDRVMSVAIIKGQWSIRIPSTEQARALLPTLGDSHGVGLGRLTLDIGKVPRDSGKGIGRTCDIRPVPGGTDRAEALLDLCDLLGMVEVDDRFDTLGLRIEDQDYRGMIVCLHRLAVGQKVYLTTKDNSSIEFTIGSTLETQYPNSPLGKVLIPIWNAQD</sequence>
<dbReference type="Proteomes" id="UP000277094">
    <property type="component" value="Unassembled WGS sequence"/>
</dbReference>
<keyword evidence="3" id="KW-1185">Reference proteome</keyword>
<evidence type="ECO:0000313" key="3">
    <source>
        <dbReference type="Proteomes" id="UP000277094"/>
    </source>
</evidence>
<reference evidence="2 3" key="1">
    <citation type="submission" date="2018-11" db="EMBL/GenBank/DDBJ databases">
        <authorList>
            <person name="Li F."/>
        </authorList>
    </citation>
    <scope>NUCLEOTIDE SEQUENCE [LARGE SCALE GENOMIC DNA]</scope>
    <source>
        <strain evidence="2 3">KIS18-7</strain>
    </source>
</reference>
<evidence type="ECO:0000256" key="1">
    <source>
        <dbReference type="SAM" id="SignalP"/>
    </source>
</evidence>